<evidence type="ECO:0000256" key="1">
    <source>
        <dbReference type="SAM" id="SignalP"/>
    </source>
</evidence>
<dbReference type="EMBL" id="BMXP01000002">
    <property type="protein sequence ID" value="GGW81638.1"/>
    <property type="molecule type" value="Genomic_DNA"/>
</dbReference>
<sequence>MKQALIASALTLCCTSPVYADIRINGFANFIGGMTSSDETVYGYDDSISFSEESLFALQASGDINDQMSATVQILARGEDDYEVEFEWAYLSYRVSNNVTATAGRFRLPLFRYSDSLDVGYSYHWIAAPRNVYDIPFNNMDGFRLDYSDFVGDWEIKLGAALGTFDNEVFNGNVEGDNTYMLSAEVGYEWLNLRGVYGATKATFNQQLVDATISQVAMVAPEFADFLAINEDSGKFIGIGLDIDHFTWFIKAEYTEVEIERSYTPTDNAWYVSAGLRLGKWTPSVTYEDFEGDEQKGLDELSAQPEALQPALLGALQGLNAAFAQNYTVATATLRYDYDANIAFKVDISRYDDDLNDAQDATLARFAINYVF</sequence>
<feature type="chain" id="PRO_5037769724" description="Topoisomerase IV" evidence="1">
    <location>
        <begin position="21"/>
        <end position="372"/>
    </location>
</feature>
<accession>A0A918JHV6</accession>
<dbReference type="Gene3D" id="2.40.160.10">
    <property type="entry name" value="Porin"/>
    <property type="match status" value="1"/>
</dbReference>
<keyword evidence="3" id="KW-1185">Reference proteome</keyword>
<evidence type="ECO:0000313" key="2">
    <source>
        <dbReference type="EMBL" id="GGW81638.1"/>
    </source>
</evidence>
<dbReference type="SUPFAM" id="SSF56935">
    <property type="entry name" value="Porins"/>
    <property type="match status" value="1"/>
</dbReference>
<dbReference type="InterPro" id="IPR023614">
    <property type="entry name" value="Porin_dom_sf"/>
</dbReference>
<reference evidence="2" key="2">
    <citation type="submission" date="2020-09" db="EMBL/GenBank/DDBJ databases">
        <authorList>
            <person name="Sun Q."/>
            <person name="Kim S."/>
        </authorList>
    </citation>
    <scope>NUCLEOTIDE SEQUENCE</scope>
    <source>
        <strain evidence="2">KCTC 22164</strain>
    </source>
</reference>
<gene>
    <name evidence="2" type="ORF">GCM10007391_13570</name>
</gene>
<protein>
    <recommendedName>
        <fullName evidence="4">Topoisomerase IV</fullName>
    </recommendedName>
</protein>
<dbReference type="AlphaFoldDB" id="A0A918JHV6"/>
<organism evidence="2 3">
    <name type="scientific">Alteromonas halophila</name>
    <dbReference type="NCBI Taxonomy" id="516698"/>
    <lineage>
        <taxon>Bacteria</taxon>
        <taxon>Pseudomonadati</taxon>
        <taxon>Pseudomonadota</taxon>
        <taxon>Gammaproteobacteria</taxon>
        <taxon>Alteromonadales</taxon>
        <taxon>Alteromonadaceae</taxon>
        <taxon>Alteromonas/Salinimonas group</taxon>
        <taxon>Alteromonas</taxon>
    </lineage>
</organism>
<name>A0A918JHV6_9ALTE</name>
<dbReference type="Proteomes" id="UP000631300">
    <property type="component" value="Unassembled WGS sequence"/>
</dbReference>
<evidence type="ECO:0000313" key="3">
    <source>
        <dbReference type="Proteomes" id="UP000631300"/>
    </source>
</evidence>
<evidence type="ECO:0008006" key="4">
    <source>
        <dbReference type="Google" id="ProtNLM"/>
    </source>
</evidence>
<proteinExistence type="predicted"/>
<feature type="signal peptide" evidence="1">
    <location>
        <begin position="1"/>
        <end position="20"/>
    </location>
</feature>
<dbReference type="RefSeq" id="WP_189404646.1">
    <property type="nucleotide sequence ID" value="NZ_BMXP01000002.1"/>
</dbReference>
<reference evidence="2" key="1">
    <citation type="journal article" date="2014" name="Int. J. Syst. Evol. Microbiol.">
        <title>Complete genome sequence of Corynebacterium casei LMG S-19264T (=DSM 44701T), isolated from a smear-ripened cheese.</title>
        <authorList>
            <consortium name="US DOE Joint Genome Institute (JGI-PGF)"/>
            <person name="Walter F."/>
            <person name="Albersmeier A."/>
            <person name="Kalinowski J."/>
            <person name="Ruckert C."/>
        </authorList>
    </citation>
    <scope>NUCLEOTIDE SEQUENCE</scope>
    <source>
        <strain evidence="2">KCTC 22164</strain>
    </source>
</reference>
<comment type="caution">
    <text evidence="2">The sequence shown here is derived from an EMBL/GenBank/DDBJ whole genome shotgun (WGS) entry which is preliminary data.</text>
</comment>
<keyword evidence="1" id="KW-0732">Signal</keyword>